<dbReference type="GO" id="GO:0003724">
    <property type="term" value="F:RNA helicase activity"/>
    <property type="evidence" value="ECO:0007669"/>
    <property type="project" value="InterPro"/>
</dbReference>
<dbReference type="Gene3D" id="3.40.50.300">
    <property type="entry name" value="P-loop containing nucleotide triphosphate hydrolases"/>
    <property type="match status" value="2"/>
</dbReference>
<feature type="compositionally biased region" description="Gly residues" evidence="9">
    <location>
        <begin position="270"/>
        <end position="294"/>
    </location>
</feature>
<dbReference type="Pfam" id="PF00271">
    <property type="entry name" value="Helicase_C"/>
    <property type="match status" value="1"/>
</dbReference>
<keyword evidence="5" id="KW-0067">ATP-binding</keyword>
<feature type="domain" description="Helicase ATP-binding" evidence="10">
    <location>
        <begin position="52"/>
        <end position="213"/>
    </location>
</feature>
<keyword evidence="4" id="KW-0347">Helicase</keyword>
<dbReference type="EMBL" id="GG663737">
    <property type="protein sequence ID" value="EEH58332.1"/>
    <property type="molecule type" value="Genomic_DNA"/>
</dbReference>
<dbReference type="InterPro" id="IPR014001">
    <property type="entry name" value="Helicase_ATP-bd"/>
</dbReference>
<dbReference type="SMART" id="SM01142">
    <property type="entry name" value="DSHCT"/>
    <property type="match status" value="1"/>
</dbReference>
<dbReference type="PIRSF" id="PIRSF005198">
    <property type="entry name" value="Antiviral_helicase_SKI2"/>
    <property type="match status" value="1"/>
</dbReference>
<dbReference type="FunFam" id="3.40.50.300:FF:000083">
    <property type="entry name" value="ATP-dependent RNA helicase DOB1"/>
    <property type="match status" value="1"/>
</dbReference>
<dbReference type="InterPro" id="IPR025696">
    <property type="entry name" value="Beta-barrel_MTR4"/>
</dbReference>
<proteinExistence type="inferred from homology"/>
<evidence type="ECO:0000256" key="5">
    <source>
        <dbReference type="ARBA" id="ARBA00022840"/>
    </source>
</evidence>
<dbReference type="InterPro" id="IPR016438">
    <property type="entry name" value="SKI2-like"/>
</dbReference>
<keyword evidence="2" id="KW-0547">Nucleotide-binding</keyword>
<evidence type="ECO:0000259" key="11">
    <source>
        <dbReference type="PROSITE" id="PS51194"/>
    </source>
</evidence>
<keyword evidence="13" id="KW-1185">Reference proteome</keyword>
<dbReference type="Pfam" id="PF00270">
    <property type="entry name" value="DEAD"/>
    <property type="match status" value="1"/>
</dbReference>
<evidence type="ECO:0000259" key="10">
    <source>
        <dbReference type="PROSITE" id="PS51192"/>
    </source>
</evidence>
<dbReference type="FunFam" id="3.40.50.300:FF:000141">
    <property type="entry name" value="ATP-dependent RNA helicase DOB1"/>
    <property type="match status" value="1"/>
</dbReference>
<gene>
    <name evidence="12" type="ORF">MICPUCDRAFT_32119</name>
</gene>
<evidence type="ECO:0000313" key="12">
    <source>
        <dbReference type="EMBL" id="EEH58332.1"/>
    </source>
</evidence>
<dbReference type="PANTHER" id="PTHR12131">
    <property type="entry name" value="ATP-DEPENDENT RNA AND DNA HELICASE"/>
    <property type="match status" value="1"/>
</dbReference>
<dbReference type="PANTHER" id="PTHR12131:SF7">
    <property type="entry name" value="EXOSOME RNA HELICASE MTR4"/>
    <property type="match status" value="1"/>
</dbReference>
<keyword evidence="8" id="KW-0175">Coiled coil</keyword>
<evidence type="ECO:0000256" key="3">
    <source>
        <dbReference type="ARBA" id="ARBA00022801"/>
    </source>
</evidence>
<dbReference type="Pfam" id="PF21408">
    <property type="entry name" value="MTR4-like_stalk"/>
    <property type="match status" value="1"/>
</dbReference>
<dbReference type="RefSeq" id="XP_003056687.1">
    <property type="nucleotide sequence ID" value="XM_003056641.1"/>
</dbReference>
<dbReference type="GO" id="GO:0005524">
    <property type="term" value="F:ATP binding"/>
    <property type="evidence" value="ECO:0007669"/>
    <property type="project" value="UniProtKB-KW"/>
</dbReference>
<dbReference type="SUPFAM" id="SSF52540">
    <property type="entry name" value="P-loop containing nucleoside triphosphate hydrolases"/>
    <property type="match status" value="1"/>
</dbReference>
<dbReference type="InterPro" id="IPR011545">
    <property type="entry name" value="DEAD/DEAH_box_helicase_dom"/>
</dbReference>
<evidence type="ECO:0000313" key="13">
    <source>
        <dbReference type="Proteomes" id="UP000001876"/>
    </source>
</evidence>
<dbReference type="STRING" id="564608.C1MNQ5"/>
<accession>C1MNQ5</accession>
<dbReference type="InterPro" id="IPR001650">
    <property type="entry name" value="Helicase_C-like"/>
</dbReference>
<evidence type="ECO:0000256" key="1">
    <source>
        <dbReference type="ARBA" id="ARBA00004123"/>
    </source>
</evidence>
<evidence type="ECO:0000256" key="6">
    <source>
        <dbReference type="ARBA" id="ARBA00023242"/>
    </source>
</evidence>
<dbReference type="OrthoDB" id="64767at2759"/>
<feature type="domain" description="Helicase C-terminal" evidence="11">
    <location>
        <begin position="330"/>
        <end position="501"/>
    </location>
</feature>
<dbReference type="Pfam" id="PF13234">
    <property type="entry name" value="MTR4_beta-barrel"/>
    <property type="match status" value="1"/>
</dbReference>
<keyword evidence="3" id="KW-0378">Hydrolase</keyword>
<dbReference type="InterPro" id="IPR027417">
    <property type="entry name" value="P-loop_NTPase"/>
</dbReference>
<organism evidence="13">
    <name type="scientific">Micromonas pusilla (strain CCMP1545)</name>
    <name type="common">Picoplanktonic green alga</name>
    <dbReference type="NCBI Taxonomy" id="564608"/>
    <lineage>
        <taxon>Eukaryota</taxon>
        <taxon>Viridiplantae</taxon>
        <taxon>Chlorophyta</taxon>
        <taxon>Mamiellophyceae</taxon>
        <taxon>Mamiellales</taxon>
        <taxon>Mamiellaceae</taxon>
        <taxon>Micromonas</taxon>
    </lineage>
</organism>
<evidence type="ECO:0000256" key="9">
    <source>
        <dbReference type="SAM" id="MobiDB-lite"/>
    </source>
</evidence>
<dbReference type="CDD" id="cd18795">
    <property type="entry name" value="SF2_C_Ski2"/>
    <property type="match status" value="1"/>
</dbReference>
<dbReference type="KEGG" id="mpp:MICPUCDRAFT_32119"/>
<dbReference type="AlphaFoldDB" id="C1MNQ5"/>
<dbReference type="InterPro" id="IPR048392">
    <property type="entry name" value="MTR4-like_stalk"/>
</dbReference>
<dbReference type="GO" id="GO:0016787">
    <property type="term" value="F:hydrolase activity"/>
    <property type="evidence" value="ECO:0007669"/>
    <property type="project" value="UniProtKB-KW"/>
</dbReference>
<dbReference type="SMART" id="SM00490">
    <property type="entry name" value="HELICc"/>
    <property type="match status" value="1"/>
</dbReference>
<dbReference type="GeneID" id="9682590"/>
<protein>
    <submittedName>
        <fullName evidence="12">Predicted protein</fullName>
    </submittedName>
</protein>
<feature type="region of interest" description="Disordered" evidence="9">
    <location>
        <begin position="266"/>
        <end position="295"/>
    </location>
</feature>
<evidence type="ECO:0000256" key="7">
    <source>
        <dbReference type="ARBA" id="ARBA00061045"/>
    </source>
</evidence>
<comment type="similarity">
    <text evidence="7">Belongs to the DExH box helicase family. SKI2 subfamily.</text>
</comment>
<evidence type="ECO:0000256" key="4">
    <source>
        <dbReference type="ARBA" id="ARBA00022806"/>
    </source>
</evidence>
<feature type="coiled-coil region" evidence="8">
    <location>
        <begin position="755"/>
        <end position="782"/>
    </location>
</feature>
<reference evidence="12" key="1">
    <citation type="journal article" date="2009" name="Science">
        <title>Green evolution and dynamic adaptations revealed by genomes of the marine picoeukaryotes Micromonas.</title>
        <authorList>
            <person name="Worden A.Z."/>
            <person name="Lee J.H."/>
            <person name="Mock T."/>
            <person name="Rouze P."/>
            <person name="Simmons M.P."/>
            <person name="Aerts A.L."/>
            <person name="Allen A.E."/>
            <person name="Cuvelier M.L."/>
            <person name="Derelle E."/>
            <person name="Everett M.V."/>
            <person name="Foulon E."/>
            <person name="Grimwood J."/>
            <person name="Gundlach H."/>
            <person name="Henrissat B."/>
            <person name="Napoli C."/>
            <person name="McDonald S.M."/>
            <person name="Parker M.S."/>
            <person name="Rombauts S."/>
            <person name="Salamov A."/>
            <person name="Von Dassow P."/>
            <person name="Badger J.H."/>
            <person name="Coutinho P.M."/>
            <person name="Demir E."/>
            <person name="Dubchak I."/>
            <person name="Gentemann C."/>
            <person name="Eikrem W."/>
            <person name="Gready J.E."/>
            <person name="John U."/>
            <person name="Lanier W."/>
            <person name="Lindquist E.A."/>
            <person name="Lucas S."/>
            <person name="Mayer K.F."/>
            <person name="Moreau H."/>
            <person name="Not F."/>
            <person name="Otillar R."/>
            <person name="Panaud O."/>
            <person name="Pangilinan J."/>
            <person name="Paulsen I."/>
            <person name="Piegu B."/>
            <person name="Poliakov A."/>
            <person name="Robbens S."/>
            <person name="Schmutz J."/>
            <person name="Toulza E."/>
            <person name="Wyss T."/>
            <person name="Zelensky A."/>
            <person name="Zhou K."/>
            <person name="Armbrust E.V."/>
            <person name="Bhattacharya D."/>
            <person name="Goodenough U.W."/>
            <person name="Van de Peer Y."/>
            <person name="Grigoriev I.V."/>
        </authorList>
    </citation>
    <scope>NUCLEOTIDE SEQUENCE [LARGE SCALE GENOMIC DNA]</scope>
    <source>
        <strain evidence="12">CCMP1545</strain>
    </source>
</reference>
<dbReference type="Pfam" id="PF08148">
    <property type="entry name" value="DSHCT"/>
    <property type="match status" value="1"/>
</dbReference>
<dbReference type="eggNOG" id="KOG0948">
    <property type="taxonomic scope" value="Eukaryota"/>
</dbReference>
<dbReference type="OMA" id="EDHARWA"/>
<dbReference type="Gene3D" id="1.10.3380.30">
    <property type="match status" value="1"/>
</dbReference>
<dbReference type="PROSITE" id="PS51192">
    <property type="entry name" value="HELICASE_ATP_BIND_1"/>
    <property type="match status" value="1"/>
</dbReference>
<dbReference type="PROSITE" id="PS51194">
    <property type="entry name" value="HELICASE_CTER"/>
    <property type="match status" value="1"/>
</dbReference>
<evidence type="ECO:0000256" key="2">
    <source>
        <dbReference type="ARBA" id="ARBA00022741"/>
    </source>
</evidence>
<keyword evidence="6" id="KW-0539">Nucleus</keyword>
<comment type="subcellular location">
    <subcellularLocation>
        <location evidence="1">Nucleus</location>
    </subcellularLocation>
</comment>
<dbReference type="GO" id="GO:0006401">
    <property type="term" value="P:RNA catabolic process"/>
    <property type="evidence" value="ECO:0007669"/>
    <property type="project" value="InterPro"/>
</dbReference>
<dbReference type="InterPro" id="IPR012961">
    <property type="entry name" value="Ski2/MTR4_C"/>
</dbReference>
<dbReference type="SMART" id="SM00487">
    <property type="entry name" value="DEXDc"/>
    <property type="match status" value="1"/>
</dbReference>
<dbReference type="Proteomes" id="UP000001876">
    <property type="component" value="Unassembled WGS sequence"/>
</dbReference>
<name>C1MNQ5_MICPC</name>
<evidence type="ECO:0000256" key="8">
    <source>
        <dbReference type="SAM" id="Coils"/>
    </source>
</evidence>
<sequence>MRPPPPRTSCVHQVAIPECWDGDRDALNNPTYDGARAKAYPFVLDAFQETSIAVLERNESVMVAAHTSAGKTVVAEYAIAMAFRDKQRVIYTSPIKALSNQKFRELAEEFGGDAGAEVGLMTGDVCINKNATCIVMTTEVLRGMLYRGSEIVREVKWIIFDEVHYMRDKERGVVWEESIIHAPEGSKMVFLSATLPNSFQFAQWITRLHDHPCHVVYTDHRPTPLQHYAFPKGGSGLHLIVDDRGNFRDENYRALSNAIDDVEAKRKAGGKGGGRGGGGRGGGRGGGAGAGGDDAGGEDISKVMTMIKKKDMYPVICFSFSRRECEEHPKALKNVDFTNDEEKAHIRTIFNHALTQCMAEEDRDLDAVTKILPLLEKGVGIHHSGLLPIVKELVEILFGESLVKCLFATETFAMGLNMPAKTVVFTSTEKFDGTEMRLLAPGEYTQMSGRAGRRGKDDRGTCIIMVDKKLEKEQLRGVCLGTPQPLNSEFKLTYYSILNLLKRAEGVVNAEYVIERSFHQFQHAEAVPRHKARLVEIEEEMTAMTHEHEAGVKAYHDLRREISACEAEMRARIVSPENAMRFLKPGRMIRVKHDGLDFGWGVVVHVAADAAGNDHVVDTLLQCAPGASEGKLAPASRGGPPSRAIDPDATCEVLPVSLAECVHELSAIRVTLPDDLRLRKNRESVGLALNELHQRYADDAFPRIDPIADMGIDDDAFAATAARCEALEKKLAKTTTFKALQKEKKGDEGGEETKRVALYEKRAKLEEEAATLRSKVRSLSAVGEFRKELKSRAKVLKRLGHVDDALVVKLKGRAACEIDTADELLVTELMFNGCFTRLDASQLVALCSMFMPVEKVKHYTTPEALTPAIEELTTAAREIATLQKECKLDIDVDEFVDSFKPVLCEVVFDWSKGARFDDVMKKTDLFEGTVIRALRRLDELMMELHRAACAVGDEALAKKFEEGAKSLRHGVVFATSLYL</sequence>
<dbReference type="GO" id="GO:0005634">
    <property type="term" value="C:nucleus"/>
    <property type="evidence" value="ECO:0007669"/>
    <property type="project" value="UniProtKB-SubCell"/>
</dbReference>
<dbReference type="GO" id="GO:0003723">
    <property type="term" value="F:RNA binding"/>
    <property type="evidence" value="ECO:0007669"/>
    <property type="project" value="InterPro"/>
</dbReference>
<dbReference type="InterPro" id="IPR050699">
    <property type="entry name" value="RNA-DNA_Helicase"/>
</dbReference>
<dbReference type="Gene3D" id="2.40.30.300">
    <property type="match status" value="1"/>
</dbReference>
<dbReference type="GO" id="GO:0000460">
    <property type="term" value="P:maturation of 5.8S rRNA"/>
    <property type="evidence" value="ECO:0007669"/>
    <property type="project" value="TreeGrafter"/>
</dbReference>